<keyword evidence="1" id="KW-1133">Transmembrane helix</keyword>
<sequence>MGLCCNSCFDKITITDIENGSLPDEEKENDHCCCCCCCSCNRLCKCFIILAFVVCFVLLFPSMYMVIKNKMIQ</sequence>
<name>A0AAE7SXS4_9BBAC</name>
<keyword evidence="1" id="KW-0472">Membrane</keyword>
<accession>A0AAE7SXS4</accession>
<dbReference type="RefSeq" id="YP_010800828.1">
    <property type="nucleotide sequence ID" value="NC_076905.1"/>
</dbReference>
<organism evidence="2 3">
    <name type="scientific">Matsumuraeses phaseoli granulovirus</name>
    <dbReference type="NCBI Taxonomy" id="2760664"/>
    <lineage>
        <taxon>Viruses</taxon>
        <taxon>Viruses incertae sedis</taxon>
        <taxon>Naldaviricetes</taxon>
        <taxon>Lefavirales</taxon>
        <taxon>Baculoviridae</taxon>
        <taxon>Betabaculovirus</taxon>
        <taxon>Betabaculovirus maphaseoli</taxon>
    </lineage>
</organism>
<protein>
    <submittedName>
        <fullName evidence="2">Maph110</fullName>
    </submittedName>
</protein>
<evidence type="ECO:0000313" key="2">
    <source>
        <dbReference type="EMBL" id="QOD40073.1"/>
    </source>
</evidence>
<dbReference type="GeneID" id="80539474"/>
<keyword evidence="1" id="KW-0812">Transmembrane</keyword>
<evidence type="ECO:0000256" key="1">
    <source>
        <dbReference type="SAM" id="Phobius"/>
    </source>
</evidence>
<feature type="transmembrane region" description="Helical" evidence="1">
    <location>
        <begin position="47"/>
        <end position="67"/>
    </location>
</feature>
<dbReference type="Proteomes" id="UP000829694">
    <property type="component" value="Segment"/>
</dbReference>
<reference evidence="2" key="1">
    <citation type="journal article" date="2020" name="Viruses">
        <title>Genome Analysis of a Novel Clade b Betabaculovirus Isolated from the Legume Pest Matsumuraeses phaseoli (Lepidoptera: Tortricidae).</title>
        <authorList>
            <person name="Shu R."/>
            <person name="Meng Q."/>
            <person name="Miao L."/>
            <person name="Liang H."/>
            <person name="Chen J."/>
            <person name="Xu Y."/>
            <person name="Cheng L."/>
            <person name="Jin W."/>
            <person name="Qin Q."/>
            <person name="Zhang H."/>
        </authorList>
    </citation>
    <scope>NUCLEOTIDE SEQUENCE</scope>
    <source>
        <strain evidence="2">IOZ01</strain>
    </source>
</reference>
<gene>
    <name evidence="2" type="primary">Maph110</name>
    <name evidence="2" type="ORF">H4Q86_110</name>
</gene>
<keyword evidence="3" id="KW-1185">Reference proteome</keyword>
<evidence type="ECO:0000313" key="3">
    <source>
        <dbReference type="Proteomes" id="UP000829694"/>
    </source>
</evidence>
<dbReference type="EMBL" id="MT844067">
    <property type="protein sequence ID" value="QOD40073.1"/>
    <property type="molecule type" value="Genomic_DNA"/>
</dbReference>
<proteinExistence type="predicted"/>
<dbReference type="KEGG" id="vg:80539474"/>